<evidence type="ECO:0000313" key="12">
    <source>
        <dbReference type="Proteomes" id="UP000247233"/>
    </source>
</evidence>
<dbReference type="VEuPathDB" id="FungiDB:BO70DRAFT_358534"/>
<dbReference type="AlphaFoldDB" id="A0A317X3H3"/>
<dbReference type="CDD" id="cd22285">
    <property type="entry name" value="HD_XLF_N"/>
    <property type="match status" value="1"/>
</dbReference>
<comment type="similarity">
    <text evidence="6">Belongs to the XRCC4-XLF family. XLF subfamily.</text>
</comment>
<dbReference type="InterPro" id="IPR015381">
    <property type="entry name" value="XLF-like_N"/>
</dbReference>
<dbReference type="InterPro" id="IPR053829">
    <property type="entry name" value="XLF-like_CC"/>
</dbReference>
<evidence type="ECO:0000256" key="8">
    <source>
        <dbReference type="SAM" id="MobiDB-lite"/>
    </source>
</evidence>
<dbReference type="GO" id="GO:0032807">
    <property type="term" value="C:DNA ligase IV complex"/>
    <property type="evidence" value="ECO:0007669"/>
    <property type="project" value="TreeGrafter"/>
</dbReference>
<dbReference type="Gene3D" id="2.170.210.10">
    <property type="entry name" value="DNA double-strand break repair and VJ recombination XRCC4, N-terminal"/>
    <property type="match status" value="1"/>
</dbReference>
<dbReference type="GeneID" id="37064554"/>
<dbReference type="OrthoDB" id="2155935at2759"/>
<feature type="domain" description="XLF-like N-terminal" evidence="9">
    <location>
        <begin position="4"/>
        <end position="122"/>
    </location>
</feature>
<dbReference type="STRING" id="1448321.A0A317X3H3"/>
<organism evidence="11 12">
    <name type="scientific">Aspergillus heteromorphus CBS 117.55</name>
    <dbReference type="NCBI Taxonomy" id="1448321"/>
    <lineage>
        <taxon>Eukaryota</taxon>
        <taxon>Fungi</taxon>
        <taxon>Dikarya</taxon>
        <taxon>Ascomycota</taxon>
        <taxon>Pezizomycotina</taxon>
        <taxon>Eurotiomycetes</taxon>
        <taxon>Eurotiomycetidae</taxon>
        <taxon>Eurotiales</taxon>
        <taxon>Aspergillaceae</taxon>
        <taxon>Aspergillus</taxon>
        <taxon>Aspergillus subgen. Circumdati</taxon>
    </lineage>
</organism>
<keyword evidence="2" id="KW-0227">DNA damage</keyword>
<evidence type="ECO:0000256" key="4">
    <source>
        <dbReference type="ARBA" id="ARBA00023204"/>
    </source>
</evidence>
<dbReference type="RefSeq" id="XP_025403543.1">
    <property type="nucleotide sequence ID" value="XM_025542317.1"/>
</dbReference>
<feature type="domain" description="XLF-like coiled-coil region" evidence="10">
    <location>
        <begin position="125"/>
        <end position="177"/>
    </location>
</feature>
<evidence type="ECO:0000256" key="2">
    <source>
        <dbReference type="ARBA" id="ARBA00022763"/>
    </source>
</evidence>
<sequence length="578" mass="63580">MSSKWQRLHVSNQGSIPPLLFRYSLTQDGYELYMTDLTYIWSEHLDRQHILQRADEDNTTIDPSEDAEQLGILLDKVGEALRNEAGSSTVLTHGSFGDSLQLITSTKLPSPLRPLKWTIYLAKEPQSSSTRQLLLPLIKAEAGWASRQQTLIDQLKRKDWALGKLFDKLEAMGIELSTIFPNAKGVRGSHKGSMLSLAAGHIKGVAPFDEQAWLDETNTSSDLGFASNILTETAGSGFGDTSHFENLNPPPDGWWEKLTTAVVRTAETSPEYKERSQPVITRPPNDPMDTETDNDAETEDDEFERQETPPRLRRPPVAKAKPASPKPDEETESDGADFEEEHEVVKPPQPKPPARPSRGLGRIGGKKPQPPPVSKQKSPQSPPQSNTNEPSRAPKSPYQPDSDNDRTETDSENPPSPPPKPKPSTTKPKPRGLGVIGGRKIEKQPSPPPPQQSESHPQPRKPGKLGLIGGRKTVPVPAPATTRHADPTSPSRTETASEDEADDKDSNENANAPRVSSSPGHHRLKMSSTPAPAPAPPAAQPEPAREETEQERADRKRDELKRQLEAKSKAPAKKKRKF</sequence>
<evidence type="ECO:0000259" key="10">
    <source>
        <dbReference type="Pfam" id="PF21928"/>
    </source>
</evidence>
<evidence type="ECO:0000256" key="5">
    <source>
        <dbReference type="ARBA" id="ARBA00023242"/>
    </source>
</evidence>
<dbReference type="PANTHER" id="PTHR32235">
    <property type="entry name" value="NON-HOMOLOGOUS END-JOINING FACTOR 1"/>
    <property type="match status" value="1"/>
</dbReference>
<evidence type="ECO:0000256" key="6">
    <source>
        <dbReference type="ARBA" id="ARBA00025747"/>
    </source>
</evidence>
<feature type="compositionally biased region" description="Pro residues" evidence="8">
    <location>
        <begin position="531"/>
        <end position="540"/>
    </location>
</feature>
<dbReference type="GO" id="GO:0006303">
    <property type="term" value="P:double-strand break repair via nonhomologous end joining"/>
    <property type="evidence" value="ECO:0007669"/>
    <property type="project" value="TreeGrafter"/>
</dbReference>
<reference evidence="11 12" key="1">
    <citation type="submission" date="2016-12" db="EMBL/GenBank/DDBJ databases">
        <title>The genomes of Aspergillus section Nigri reveals drivers in fungal speciation.</title>
        <authorList>
            <consortium name="DOE Joint Genome Institute"/>
            <person name="Vesth T.C."/>
            <person name="Nybo J."/>
            <person name="Theobald S."/>
            <person name="Brandl J."/>
            <person name="Frisvad J.C."/>
            <person name="Nielsen K.F."/>
            <person name="Lyhne E.K."/>
            <person name="Kogle M.E."/>
            <person name="Kuo A."/>
            <person name="Riley R."/>
            <person name="Clum A."/>
            <person name="Nolan M."/>
            <person name="Lipzen A."/>
            <person name="Salamov A."/>
            <person name="Henrissat B."/>
            <person name="Wiebenga A."/>
            <person name="De Vries R.P."/>
            <person name="Grigoriev I.V."/>
            <person name="Mortensen U.H."/>
            <person name="Andersen M.R."/>
            <person name="Baker S.E."/>
        </authorList>
    </citation>
    <scope>NUCLEOTIDE SEQUENCE [LARGE SCALE GENOMIC DNA]</scope>
    <source>
        <strain evidence="11 12">CBS 117.55</strain>
    </source>
</reference>
<feature type="compositionally biased region" description="Acidic residues" evidence="8">
    <location>
        <begin position="288"/>
        <end position="304"/>
    </location>
</feature>
<dbReference type="GO" id="GO:0045027">
    <property type="term" value="F:DNA end binding"/>
    <property type="evidence" value="ECO:0007669"/>
    <property type="project" value="TreeGrafter"/>
</dbReference>
<dbReference type="Proteomes" id="UP000247233">
    <property type="component" value="Unassembled WGS sequence"/>
</dbReference>
<gene>
    <name evidence="11" type="ORF">BO70DRAFT_358534</name>
</gene>
<keyword evidence="12" id="KW-1185">Reference proteome</keyword>
<evidence type="ECO:0000256" key="7">
    <source>
        <dbReference type="ARBA" id="ARBA00044529"/>
    </source>
</evidence>
<evidence type="ECO:0000256" key="3">
    <source>
        <dbReference type="ARBA" id="ARBA00023125"/>
    </source>
</evidence>
<dbReference type="PANTHER" id="PTHR32235:SF1">
    <property type="entry name" value="NON-HOMOLOGOUS END-JOINING FACTOR 1"/>
    <property type="match status" value="1"/>
</dbReference>
<dbReference type="InterPro" id="IPR038051">
    <property type="entry name" value="XRCC4-like_N_sf"/>
</dbReference>
<protein>
    <recommendedName>
        <fullName evidence="7">Non-homologous end-joining factor 1</fullName>
    </recommendedName>
</protein>
<keyword evidence="4" id="KW-0234">DNA repair</keyword>
<keyword evidence="5" id="KW-0539">Nucleus</keyword>
<keyword evidence="3" id="KW-0238">DNA-binding</keyword>
<name>A0A317X3H3_9EURO</name>
<proteinExistence type="inferred from homology"/>
<dbReference type="Pfam" id="PF21928">
    <property type="entry name" value="XLF_CC"/>
    <property type="match status" value="1"/>
</dbReference>
<evidence type="ECO:0000256" key="1">
    <source>
        <dbReference type="ARBA" id="ARBA00004123"/>
    </source>
</evidence>
<feature type="compositionally biased region" description="Basic and acidic residues" evidence="8">
    <location>
        <begin position="543"/>
        <end position="568"/>
    </location>
</feature>
<feature type="compositionally biased region" description="Acidic residues" evidence="8">
    <location>
        <begin position="329"/>
        <end position="342"/>
    </location>
</feature>
<dbReference type="PRINTS" id="PR01217">
    <property type="entry name" value="PRICHEXTENSN"/>
</dbReference>
<comment type="subcellular location">
    <subcellularLocation>
        <location evidence="1">Nucleus</location>
    </subcellularLocation>
</comment>
<feature type="region of interest" description="Disordered" evidence="8">
    <location>
        <begin position="266"/>
        <end position="578"/>
    </location>
</feature>
<feature type="compositionally biased region" description="Acidic residues" evidence="8">
    <location>
        <begin position="496"/>
        <end position="505"/>
    </location>
</feature>
<comment type="caution">
    <text evidence="11">The sequence shown here is derived from an EMBL/GenBank/DDBJ whole genome shotgun (WGS) entry which is preliminary data.</text>
</comment>
<dbReference type="InterPro" id="IPR052287">
    <property type="entry name" value="NHEJ_factor"/>
</dbReference>
<feature type="compositionally biased region" description="Low complexity" evidence="8">
    <location>
        <begin position="374"/>
        <end position="385"/>
    </location>
</feature>
<evidence type="ECO:0000313" key="11">
    <source>
        <dbReference type="EMBL" id="PWY91100.1"/>
    </source>
</evidence>
<accession>A0A317X3H3</accession>
<evidence type="ECO:0000259" key="9">
    <source>
        <dbReference type="Pfam" id="PF09302"/>
    </source>
</evidence>
<dbReference type="Pfam" id="PF09302">
    <property type="entry name" value="XLF"/>
    <property type="match status" value="1"/>
</dbReference>
<feature type="compositionally biased region" description="Polar residues" evidence="8">
    <location>
        <begin position="508"/>
        <end position="519"/>
    </location>
</feature>
<dbReference type="EMBL" id="MSFL01000002">
    <property type="protein sequence ID" value="PWY91100.1"/>
    <property type="molecule type" value="Genomic_DNA"/>
</dbReference>